<sequence>MELKHIAIAFGVLTFDLWLIFDGVSPYTAGSLFGHGLSSSTTVSLLLGVPVAALAAGTGFLAHEMGHKFAAQRLGLWAEFRAFWNGLIISVLFSALGFLFAAPGATYIAGRGDREENGLTSLAGPAVNLLEAAVLVGAGILLERTSALAVGSVLLLVGSINVYWAAFNLIPFGPLDGAKVLRWNSPLWATVFAGAVAWGVALFLFTGFL</sequence>
<dbReference type="InterPro" id="IPR052348">
    <property type="entry name" value="Metallopeptidase_M50B"/>
</dbReference>
<feature type="transmembrane region" description="Helical" evidence="1">
    <location>
        <begin position="7"/>
        <end position="29"/>
    </location>
</feature>
<proteinExistence type="predicted"/>
<dbReference type="PANTHER" id="PTHR35864">
    <property type="entry name" value="ZINC METALLOPROTEASE MJ0611-RELATED"/>
    <property type="match status" value="1"/>
</dbReference>
<reference evidence="2" key="1">
    <citation type="submission" date="2013-08" db="EMBL/GenBank/DDBJ databases">
        <authorList>
            <person name="Mendez C."/>
            <person name="Richter M."/>
            <person name="Ferrer M."/>
            <person name="Sanchez J."/>
        </authorList>
    </citation>
    <scope>NUCLEOTIDE SEQUENCE</scope>
</reference>
<evidence type="ECO:0000256" key="1">
    <source>
        <dbReference type="SAM" id="Phobius"/>
    </source>
</evidence>
<keyword evidence="1" id="KW-0812">Transmembrane</keyword>
<evidence type="ECO:0000313" key="2">
    <source>
        <dbReference type="EMBL" id="EQD70906.1"/>
    </source>
</evidence>
<feature type="transmembrane region" description="Helical" evidence="1">
    <location>
        <begin position="147"/>
        <end position="167"/>
    </location>
</feature>
<comment type="caution">
    <text evidence="2">The sequence shown here is derived from an EMBL/GenBank/DDBJ whole genome shotgun (WGS) entry which is preliminary data.</text>
</comment>
<name>T1BDD2_9ZZZZ</name>
<accession>T1BDD2</accession>
<dbReference type="AlphaFoldDB" id="T1BDD2"/>
<feature type="transmembrane region" description="Helical" evidence="1">
    <location>
        <begin position="187"/>
        <end position="208"/>
    </location>
</feature>
<gene>
    <name evidence="2" type="ORF">B1B_04749</name>
</gene>
<keyword evidence="1" id="KW-1133">Transmembrane helix</keyword>
<dbReference type="EMBL" id="AUZY01002979">
    <property type="protein sequence ID" value="EQD70906.1"/>
    <property type="molecule type" value="Genomic_DNA"/>
</dbReference>
<keyword evidence="1" id="KW-0472">Membrane</keyword>
<feature type="transmembrane region" description="Helical" evidence="1">
    <location>
        <begin position="82"/>
        <end position="102"/>
    </location>
</feature>
<feature type="transmembrane region" description="Helical" evidence="1">
    <location>
        <begin position="41"/>
        <end position="62"/>
    </location>
</feature>
<reference evidence="2" key="2">
    <citation type="journal article" date="2014" name="ISME J.">
        <title>Microbial stratification in low pH oxic and suboxic macroscopic growths along an acid mine drainage.</title>
        <authorList>
            <person name="Mendez-Garcia C."/>
            <person name="Mesa V."/>
            <person name="Sprenger R.R."/>
            <person name="Richter M."/>
            <person name="Diez M.S."/>
            <person name="Solano J."/>
            <person name="Bargiela R."/>
            <person name="Golyshina O.V."/>
            <person name="Manteca A."/>
            <person name="Ramos J.L."/>
            <person name="Gallego J.R."/>
            <person name="Llorente I."/>
            <person name="Martins Dos Santos V.A."/>
            <person name="Jensen O.N."/>
            <person name="Pelaez A.I."/>
            <person name="Sanchez J."/>
            <person name="Ferrer M."/>
        </authorList>
    </citation>
    <scope>NUCLEOTIDE SEQUENCE</scope>
</reference>
<organism evidence="2">
    <name type="scientific">mine drainage metagenome</name>
    <dbReference type="NCBI Taxonomy" id="410659"/>
    <lineage>
        <taxon>unclassified sequences</taxon>
        <taxon>metagenomes</taxon>
        <taxon>ecological metagenomes</taxon>
    </lineage>
</organism>
<dbReference type="PANTHER" id="PTHR35864:SF1">
    <property type="entry name" value="ZINC METALLOPROTEASE YWHC-RELATED"/>
    <property type="match status" value="1"/>
</dbReference>
<protein>
    <submittedName>
        <fullName evidence="2">Peptidase M50 family</fullName>
    </submittedName>
</protein>
<feature type="transmembrane region" description="Helical" evidence="1">
    <location>
        <begin position="122"/>
        <end position="142"/>
    </location>
</feature>